<feature type="transmembrane region" description="Helical" evidence="2">
    <location>
        <begin position="335"/>
        <end position="355"/>
    </location>
</feature>
<feature type="compositionally biased region" description="Polar residues" evidence="1">
    <location>
        <begin position="46"/>
        <end position="55"/>
    </location>
</feature>
<dbReference type="Proteomes" id="UP001276659">
    <property type="component" value="Unassembled WGS sequence"/>
</dbReference>
<dbReference type="EMBL" id="JASNWA010000007">
    <property type="protein sequence ID" value="KAK3172906.1"/>
    <property type="molecule type" value="Genomic_DNA"/>
</dbReference>
<dbReference type="AlphaFoldDB" id="A0AAD9Z7H0"/>
<feature type="compositionally biased region" description="Low complexity" evidence="1">
    <location>
        <begin position="71"/>
        <end position="84"/>
    </location>
</feature>
<dbReference type="InterPro" id="IPR006045">
    <property type="entry name" value="Cupin_1"/>
</dbReference>
<gene>
    <name evidence="4" type="ORF">OEA41_006232</name>
</gene>
<organism evidence="4 5">
    <name type="scientific">Lepraria neglecta</name>
    <dbReference type="NCBI Taxonomy" id="209136"/>
    <lineage>
        <taxon>Eukaryota</taxon>
        <taxon>Fungi</taxon>
        <taxon>Dikarya</taxon>
        <taxon>Ascomycota</taxon>
        <taxon>Pezizomycotina</taxon>
        <taxon>Lecanoromycetes</taxon>
        <taxon>OSLEUM clade</taxon>
        <taxon>Lecanoromycetidae</taxon>
        <taxon>Lecanorales</taxon>
        <taxon>Lecanorineae</taxon>
        <taxon>Stereocaulaceae</taxon>
        <taxon>Lepraria</taxon>
    </lineage>
</organism>
<name>A0AAD9Z7H0_9LECA</name>
<reference evidence="4" key="1">
    <citation type="submission" date="2022-11" db="EMBL/GenBank/DDBJ databases">
        <title>Chromosomal genome sequence assembly and mating type (MAT) locus characterization of the leprose asexual lichenized fungus Lepraria neglecta (Nyl.) Erichsen.</title>
        <authorList>
            <person name="Allen J.L."/>
            <person name="Pfeffer B."/>
        </authorList>
    </citation>
    <scope>NUCLEOTIDE SEQUENCE</scope>
    <source>
        <strain evidence="4">Allen 5258</strain>
    </source>
</reference>
<proteinExistence type="predicted"/>
<dbReference type="Pfam" id="PF00190">
    <property type="entry name" value="Cupin_1"/>
    <property type="match status" value="1"/>
</dbReference>
<dbReference type="Gene3D" id="2.60.120.10">
    <property type="entry name" value="Jelly Rolls"/>
    <property type="match status" value="1"/>
</dbReference>
<keyword evidence="2" id="KW-0812">Transmembrane</keyword>
<dbReference type="GO" id="GO:0000324">
    <property type="term" value="C:fungal-type vacuole"/>
    <property type="evidence" value="ECO:0007669"/>
    <property type="project" value="TreeGrafter"/>
</dbReference>
<feature type="domain" description="Cupin type-1" evidence="3">
    <location>
        <begin position="472"/>
        <end position="521"/>
    </location>
</feature>
<dbReference type="GO" id="GO:0071944">
    <property type="term" value="C:cell periphery"/>
    <property type="evidence" value="ECO:0007669"/>
    <property type="project" value="TreeGrafter"/>
</dbReference>
<dbReference type="InterPro" id="IPR014710">
    <property type="entry name" value="RmlC-like_jellyroll"/>
</dbReference>
<feature type="region of interest" description="Disordered" evidence="1">
    <location>
        <begin position="128"/>
        <end position="151"/>
    </location>
</feature>
<feature type="compositionally biased region" description="Polar residues" evidence="1">
    <location>
        <begin position="20"/>
        <end position="35"/>
    </location>
</feature>
<dbReference type="InterPro" id="IPR011051">
    <property type="entry name" value="RmlC_Cupin_sf"/>
</dbReference>
<evidence type="ECO:0000313" key="5">
    <source>
        <dbReference type="Proteomes" id="UP001276659"/>
    </source>
</evidence>
<dbReference type="CDD" id="cd02219">
    <property type="entry name" value="cupin_YjlB-like"/>
    <property type="match status" value="1"/>
</dbReference>
<evidence type="ECO:0000259" key="3">
    <source>
        <dbReference type="Pfam" id="PF00190"/>
    </source>
</evidence>
<accession>A0AAD9Z7H0</accession>
<dbReference type="InterPro" id="IPR047121">
    <property type="entry name" value="YjiB-like"/>
</dbReference>
<feature type="region of interest" description="Disordered" evidence="1">
    <location>
        <begin position="1"/>
        <end position="89"/>
    </location>
</feature>
<dbReference type="SUPFAM" id="SSF51182">
    <property type="entry name" value="RmlC-like cupins"/>
    <property type="match status" value="1"/>
</dbReference>
<keyword evidence="2" id="KW-0472">Membrane</keyword>
<feature type="transmembrane region" description="Helical" evidence="2">
    <location>
        <begin position="256"/>
        <end position="276"/>
    </location>
</feature>
<dbReference type="InterPro" id="IPR037737">
    <property type="entry name" value="Srf1"/>
</dbReference>
<sequence length="584" mass="64509">MAFGDGTFRSRAASLLRPGTPSTSHSLSLGATQEEASGEASGSALKMSTKTQFNEKTPIGAEQNPLEKTRSLTSSGHTHYSSGSNAVAHDREAQGIVRTIPAWVHTLDEDDEDLAIEIRPLPDLPEAQVAQHNSTPSSRHPFKSDPPRGRLWDHAREWTPPLPSGAVTQTGSCWRAFRDASAYPAISADGGQIVDEEWLRQYGADYSRSWLANDENGDLEKNPGRYLRYKAKRRAWYIRAQRTILRNSMVPLFIRMNVWVFSAVALALAASIHFITDHQNKIRALNGQERIHTTPSTDMAISVDAVAMVYLPYITYDEYTGKPLGLRPAKAKMRLIFLDLFFIVFDSANLSLAFVSIEKVNCDDEICSRQRALASVLLIALVAWLTTFSISVMSFLSTMATPKAPLTPFKDLRVSFHQIPAFGRIPNTSIQKKPMMIYRSAFHTSASASTMESHLSTVGVVTPQWRYTMYSQSHFHSTAHEVLCVAHGKAKLCFGGEDNPKKVEPVVEKGDVMVVPAGVAHRLLEDIEGGFNMVGSYPKGKNWDMCYGNEGEEEEVKGIGALGWFERDPIYGDEGPALQVGGSL</sequence>
<feature type="transmembrane region" description="Helical" evidence="2">
    <location>
        <begin position="376"/>
        <end position="396"/>
    </location>
</feature>
<keyword evidence="2" id="KW-1133">Transmembrane helix</keyword>
<evidence type="ECO:0000256" key="1">
    <source>
        <dbReference type="SAM" id="MobiDB-lite"/>
    </source>
</evidence>
<feature type="compositionally biased region" description="Basic and acidic residues" evidence="1">
    <location>
        <begin position="142"/>
        <end position="151"/>
    </location>
</feature>
<protein>
    <recommendedName>
        <fullName evidence="3">Cupin type-1 domain-containing protein</fullName>
    </recommendedName>
</protein>
<dbReference type="PANTHER" id="PTHR36819:SF1">
    <property type="entry name" value="REGULATOR OF PHOSPHOLIPASE D SRF1"/>
    <property type="match status" value="1"/>
</dbReference>
<evidence type="ECO:0000313" key="4">
    <source>
        <dbReference type="EMBL" id="KAK3172906.1"/>
    </source>
</evidence>
<comment type="caution">
    <text evidence="4">The sequence shown here is derived from an EMBL/GenBank/DDBJ whole genome shotgun (WGS) entry which is preliminary data.</text>
</comment>
<evidence type="ECO:0000256" key="2">
    <source>
        <dbReference type="SAM" id="Phobius"/>
    </source>
</evidence>
<keyword evidence="5" id="KW-1185">Reference proteome</keyword>
<dbReference type="PANTHER" id="PTHR36819">
    <property type="entry name" value="REGULATOR OF PHOSPHOLIPASE D SRF1"/>
    <property type="match status" value="1"/>
</dbReference>